<keyword evidence="2 5" id="KW-0396">Initiation factor</keyword>
<evidence type="ECO:0000256" key="6">
    <source>
        <dbReference type="SAM" id="MobiDB-lite"/>
    </source>
</evidence>
<dbReference type="PROSITE" id="PS01262">
    <property type="entry name" value="IF1A"/>
    <property type="match status" value="1"/>
</dbReference>
<keyword evidence="3 5" id="KW-0648">Protein biosynthesis</keyword>
<gene>
    <name evidence="8" type="ORF">cyc_03859</name>
</gene>
<dbReference type="FunCoup" id="A0A1D3D5L1">
    <property type="interactions" value="271"/>
</dbReference>
<sequence length="247" mass="27011">MQSREALQLVATSQAVSRQLYCSSSLAAPVADPSALVLPACPATAGAKLSGKGGKNRRRGKNDNEGEKRELQFKEDGQGIVGALLMDMGSLKRVAVEICPICVLYRPFSHYCPICDERIRYLKYGQVLRMLGNGRLEAHCFDGVRRLCHIRGKMRKRVWVNAGDIVLISLREFQDNKGDVIAKYTPDEARALKSYGELPANAKINETDAFGEEEGGGGGIEFQDSGSDSGSEEEEEAPNNDLDIDDI</sequence>
<dbReference type="SUPFAM" id="SSF50249">
    <property type="entry name" value="Nucleic acid-binding proteins"/>
    <property type="match status" value="1"/>
</dbReference>
<feature type="compositionally biased region" description="Acidic residues" evidence="6">
    <location>
        <begin position="230"/>
        <end position="247"/>
    </location>
</feature>
<dbReference type="Gene3D" id="2.40.50.140">
    <property type="entry name" value="Nucleic acid-binding proteins"/>
    <property type="match status" value="1"/>
</dbReference>
<evidence type="ECO:0000259" key="7">
    <source>
        <dbReference type="PROSITE" id="PS50832"/>
    </source>
</evidence>
<dbReference type="InterPro" id="IPR006196">
    <property type="entry name" value="RNA-binding_domain_S1_IF1"/>
</dbReference>
<feature type="region of interest" description="Disordered" evidence="6">
    <location>
        <begin position="203"/>
        <end position="247"/>
    </location>
</feature>
<dbReference type="InterPro" id="IPR018104">
    <property type="entry name" value="TIF_eIF-1A_CS"/>
</dbReference>
<dbReference type="GO" id="GO:0003743">
    <property type="term" value="F:translation initiation factor activity"/>
    <property type="evidence" value="ECO:0007669"/>
    <property type="project" value="UniProtKB-UniRule"/>
</dbReference>
<feature type="region of interest" description="Disordered" evidence="6">
    <location>
        <begin position="47"/>
        <end position="68"/>
    </location>
</feature>
<dbReference type="EMBL" id="JROU02000642">
    <property type="protein sequence ID" value="OEH78742.1"/>
    <property type="molecule type" value="Genomic_DNA"/>
</dbReference>
<comment type="similarity">
    <text evidence="1">Belongs to the eIF-1A family.</text>
</comment>
<dbReference type="PANTHER" id="PTHR21668">
    <property type="entry name" value="EIF-1A"/>
    <property type="match status" value="1"/>
</dbReference>
<dbReference type="SMART" id="SM00652">
    <property type="entry name" value="eIF1a"/>
    <property type="match status" value="1"/>
</dbReference>
<dbReference type="VEuPathDB" id="ToxoDB:cyc_03859"/>
<keyword evidence="9" id="KW-1185">Reference proteome</keyword>
<dbReference type="InterPro" id="IPR001253">
    <property type="entry name" value="TIF_eIF-1A"/>
</dbReference>
<evidence type="ECO:0000256" key="5">
    <source>
        <dbReference type="PROSITE-ProRule" id="PRU00181"/>
    </source>
</evidence>
<dbReference type="Proteomes" id="UP000095192">
    <property type="component" value="Unassembled WGS sequence"/>
</dbReference>
<evidence type="ECO:0000256" key="3">
    <source>
        <dbReference type="ARBA" id="ARBA00022917"/>
    </source>
</evidence>
<dbReference type="InterPro" id="IPR012340">
    <property type="entry name" value="NA-bd_OB-fold"/>
</dbReference>
<evidence type="ECO:0000313" key="8">
    <source>
        <dbReference type="EMBL" id="OEH78742.1"/>
    </source>
</evidence>
<comment type="caution">
    <text evidence="8">The sequence shown here is derived from an EMBL/GenBank/DDBJ whole genome shotgun (WGS) entry which is preliminary data.</text>
</comment>
<proteinExistence type="inferred from homology"/>
<evidence type="ECO:0000256" key="2">
    <source>
        <dbReference type="ARBA" id="ARBA00022540"/>
    </source>
</evidence>
<evidence type="ECO:0000256" key="4">
    <source>
        <dbReference type="ARBA" id="ARBA00032507"/>
    </source>
</evidence>
<organism evidence="8 9">
    <name type="scientific">Cyclospora cayetanensis</name>
    <dbReference type="NCBI Taxonomy" id="88456"/>
    <lineage>
        <taxon>Eukaryota</taxon>
        <taxon>Sar</taxon>
        <taxon>Alveolata</taxon>
        <taxon>Apicomplexa</taxon>
        <taxon>Conoidasida</taxon>
        <taxon>Coccidia</taxon>
        <taxon>Eucoccidiorida</taxon>
        <taxon>Eimeriorina</taxon>
        <taxon>Eimeriidae</taxon>
        <taxon>Cyclospora</taxon>
    </lineage>
</organism>
<dbReference type="VEuPathDB" id="ToxoDB:LOC34620481"/>
<feature type="domain" description="S1-like" evidence="7">
    <location>
        <begin position="124"/>
        <end position="185"/>
    </location>
</feature>
<protein>
    <recommendedName>
        <fullName evidence="4">Eukaryotic translation initiation factor 4C</fullName>
    </recommendedName>
</protein>
<dbReference type="PROSITE" id="PS50832">
    <property type="entry name" value="S1_IF1_TYPE"/>
    <property type="match status" value="1"/>
</dbReference>
<evidence type="ECO:0000256" key="1">
    <source>
        <dbReference type="ARBA" id="ARBA00007392"/>
    </source>
</evidence>
<dbReference type="CDD" id="cd05793">
    <property type="entry name" value="S1_IF1A"/>
    <property type="match status" value="1"/>
</dbReference>
<name>A0A1D3D5L1_9EIME</name>
<dbReference type="GO" id="GO:0003723">
    <property type="term" value="F:RNA binding"/>
    <property type="evidence" value="ECO:0007669"/>
    <property type="project" value="InterPro"/>
</dbReference>
<reference evidence="8 9" key="1">
    <citation type="journal article" date="2016" name="BMC Genomics">
        <title>Comparative genomics reveals Cyclospora cayetanensis possesses coccidia-like metabolism and invasion components but unique surface antigens.</title>
        <authorList>
            <person name="Liu S."/>
            <person name="Wang L."/>
            <person name="Zheng H."/>
            <person name="Xu Z."/>
            <person name="Roellig D.M."/>
            <person name="Li N."/>
            <person name="Frace M.A."/>
            <person name="Tang K."/>
            <person name="Arrowood M.J."/>
            <person name="Moss D.M."/>
            <person name="Zhang L."/>
            <person name="Feng Y."/>
            <person name="Xiao L."/>
        </authorList>
    </citation>
    <scope>NUCLEOTIDE SEQUENCE [LARGE SCALE GENOMIC DNA]</scope>
    <source>
        <strain evidence="8 9">CHN_HEN01</strain>
    </source>
</reference>
<evidence type="ECO:0000313" key="9">
    <source>
        <dbReference type="Proteomes" id="UP000095192"/>
    </source>
</evidence>
<accession>A0A1D3D5L1</accession>
<dbReference type="AlphaFoldDB" id="A0A1D3D5L1"/>
<dbReference type="Pfam" id="PF01176">
    <property type="entry name" value="eIF-1a"/>
    <property type="match status" value="1"/>
</dbReference>
<dbReference type="HAMAP" id="MF_00216">
    <property type="entry name" value="aIF_1A"/>
    <property type="match status" value="1"/>
</dbReference>
<dbReference type="InParanoid" id="A0A1D3D5L1"/>